<dbReference type="Pfam" id="PF00288">
    <property type="entry name" value="GHMP_kinases_N"/>
    <property type="match status" value="1"/>
</dbReference>
<reference evidence="9" key="1">
    <citation type="submission" date="2012-06" db="EMBL/GenBank/DDBJ databases">
        <title>Genome analysis of multiple Granulibacter bethesdensis isolates demonstrates substantial genome diversity.</title>
        <authorList>
            <person name="Greenberg D.E."/>
            <person name="Porcella S.F."/>
            <person name="Zarember K."/>
            <person name="Zelazny A.M."/>
            <person name="Bruno D."/>
            <person name="Martens C."/>
            <person name="Barbian K.D."/>
            <person name="Jaske E."/>
            <person name="Holland S.M."/>
        </authorList>
    </citation>
    <scope>NUCLEOTIDE SEQUENCE [LARGE SCALE GENOMIC DNA]</scope>
    <source>
        <strain evidence="9">CGDNIH3</strain>
    </source>
</reference>
<dbReference type="InterPro" id="IPR013750">
    <property type="entry name" value="GHMP_kinase_C_dom"/>
</dbReference>
<keyword evidence="5" id="KW-0067">ATP-binding</keyword>
<dbReference type="KEGG" id="gbc:GbCGDNIH3_0776"/>
<dbReference type="InterPro" id="IPR014721">
    <property type="entry name" value="Ribsml_uS5_D2-typ_fold_subgr"/>
</dbReference>
<dbReference type="Proteomes" id="UP000019438">
    <property type="component" value="Chromosome"/>
</dbReference>
<dbReference type="GO" id="GO:0005524">
    <property type="term" value="F:ATP binding"/>
    <property type="evidence" value="ECO:0007669"/>
    <property type="project" value="UniProtKB-KW"/>
</dbReference>
<gene>
    <name evidence="8" type="ORF">GbCGDNIH3_0776</name>
</gene>
<keyword evidence="1" id="KW-0028">Amino-acid biosynthesis</keyword>
<feature type="domain" description="GHMP kinase C-terminal" evidence="7">
    <location>
        <begin position="240"/>
        <end position="320"/>
    </location>
</feature>
<dbReference type="NCBIfam" id="TIGR00144">
    <property type="entry name" value="beta_RFAP_syn"/>
    <property type="match status" value="1"/>
</dbReference>
<evidence type="ECO:0000313" key="9">
    <source>
        <dbReference type="Proteomes" id="UP000019438"/>
    </source>
</evidence>
<dbReference type="InterPro" id="IPR006204">
    <property type="entry name" value="GHMP_kinase_N_dom"/>
</dbReference>
<dbReference type="InterPro" id="IPR036554">
    <property type="entry name" value="GHMP_kinase_C_sf"/>
</dbReference>
<name>A0AAN0VFJ6_9PROT</name>
<dbReference type="PANTHER" id="PTHR20861">
    <property type="entry name" value="HOMOSERINE/4-DIPHOSPHOCYTIDYL-2-C-METHYL-D-ERYTHRITOL KINASE"/>
    <property type="match status" value="1"/>
</dbReference>
<protein>
    <submittedName>
        <fullName evidence="8">Beta-ribofuranosylaminobenzene 5'-phosphate synthase</fullName>
    </submittedName>
</protein>
<dbReference type="Pfam" id="PF08544">
    <property type="entry name" value="GHMP_kinases_C"/>
    <property type="match status" value="1"/>
</dbReference>
<dbReference type="GO" id="GO:0008652">
    <property type="term" value="P:amino acid biosynthetic process"/>
    <property type="evidence" value="ECO:0007669"/>
    <property type="project" value="UniProtKB-KW"/>
</dbReference>
<sequence>MRHARCSVHPIRSTSSLQDRFYSFRLSLLRHCETMTRSVRVRCAARLHLGFLDLHGGLGRQFGSIGLALDSPTTTLSIQHADTMHVEGPERDRIIRYLDQLNVKSSYTIRVESAIPSHSGLGSGTQLALALSAALRKIENRPSHPREDAALLDRGARSGIGVALFEQGGFVMDGGRGSNTDVPPMLLRMPVPDDWRFILILDDDQSGLAGSAELAAFADLPPMTEEISGQICRQVAMGVLPALVEGAIAPFGAAITQVQRLIGDYFAPAQGGRFASPRVAEALDLLHGWGAAGVGQSSWGPAGFGIMPNEQEAERLAGLLRARMPSLKVSVQRALNQGAQVEAT</sequence>
<accession>A0AAN0VFJ6</accession>
<dbReference type="Gene3D" id="3.30.230.10">
    <property type="match status" value="1"/>
</dbReference>
<evidence type="ECO:0000259" key="6">
    <source>
        <dbReference type="Pfam" id="PF00288"/>
    </source>
</evidence>
<dbReference type="InterPro" id="IPR020568">
    <property type="entry name" value="Ribosomal_Su5_D2-typ_SF"/>
</dbReference>
<keyword evidence="2" id="KW-0808">Transferase</keyword>
<proteinExistence type="predicted"/>
<dbReference type="PANTHER" id="PTHR20861:SF6">
    <property type="entry name" value="BETA-RIBOFURANOSYLPHENOL 5'-PHOSPHATE SYNTHASE"/>
    <property type="match status" value="1"/>
</dbReference>
<dbReference type="EMBL" id="CP003181">
    <property type="protein sequence ID" value="AHJ62596.1"/>
    <property type="molecule type" value="Genomic_DNA"/>
</dbReference>
<dbReference type="PIRSF" id="PIRSF004884">
    <property type="entry name" value="Sugar_kin_arch"/>
    <property type="match status" value="1"/>
</dbReference>
<evidence type="ECO:0000256" key="2">
    <source>
        <dbReference type="ARBA" id="ARBA00022679"/>
    </source>
</evidence>
<dbReference type="AlphaFoldDB" id="A0AAN0VFJ6"/>
<keyword evidence="3" id="KW-0547">Nucleotide-binding</keyword>
<keyword evidence="4" id="KW-0418">Kinase</keyword>
<organism evidence="8 9">
    <name type="scientific">Granulibacter bethesdensis</name>
    <dbReference type="NCBI Taxonomy" id="364410"/>
    <lineage>
        <taxon>Bacteria</taxon>
        <taxon>Pseudomonadati</taxon>
        <taxon>Pseudomonadota</taxon>
        <taxon>Alphaproteobacteria</taxon>
        <taxon>Acetobacterales</taxon>
        <taxon>Acetobacteraceae</taxon>
        <taxon>Granulibacter</taxon>
    </lineage>
</organism>
<evidence type="ECO:0000259" key="7">
    <source>
        <dbReference type="Pfam" id="PF08544"/>
    </source>
</evidence>
<evidence type="ECO:0000256" key="3">
    <source>
        <dbReference type="ARBA" id="ARBA00022741"/>
    </source>
</evidence>
<evidence type="ECO:0000313" key="8">
    <source>
        <dbReference type="EMBL" id="AHJ62596.1"/>
    </source>
</evidence>
<dbReference type="SUPFAM" id="SSF54211">
    <property type="entry name" value="Ribosomal protein S5 domain 2-like"/>
    <property type="match status" value="1"/>
</dbReference>
<dbReference type="InterPro" id="IPR004422">
    <property type="entry name" value="RFAP_synthase"/>
</dbReference>
<dbReference type="GO" id="GO:0016301">
    <property type="term" value="F:kinase activity"/>
    <property type="evidence" value="ECO:0007669"/>
    <property type="project" value="UniProtKB-KW"/>
</dbReference>
<feature type="domain" description="GHMP kinase N-terminal" evidence="6">
    <location>
        <begin position="95"/>
        <end position="154"/>
    </location>
</feature>
<evidence type="ECO:0000256" key="4">
    <source>
        <dbReference type="ARBA" id="ARBA00022777"/>
    </source>
</evidence>
<evidence type="ECO:0000256" key="5">
    <source>
        <dbReference type="ARBA" id="ARBA00022840"/>
    </source>
</evidence>
<evidence type="ECO:0000256" key="1">
    <source>
        <dbReference type="ARBA" id="ARBA00022605"/>
    </source>
</evidence>
<dbReference type="Gene3D" id="3.30.70.890">
    <property type="entry name" value="GHMP kinase, C-terminal domain"/>
    <property type="match status" value="1"/>
</dbReference>